<gene>
    <name evidence="1" type="primary">Bm13071</name>
    <name evidence="1" type="ORF">BM_Bm13071</name>
</gene>
<protein>
    <submittedName>
        <fullName evidence="1">Bm13071</fullName>
    </submittedName>
</protein>
<dbReference type="EMBL" id="LN856931">
    <property type="protein sequence ID" value="CDP94700.1"/>
    <property type="molecule type" value="Genomic_DNA"/>
</dbReference>
<reference evidence="1" key="2">
    <citation type="submission" date="2012-12" db="EMBL/GenBank/DDBJ databases">
        <authorList>
            <consortium name="WormBase Consortium"/>
            <person name="Ghedin E."/>
            <person name="Paulini M."/>
        </authorList>
    </citation>
    <scope>NUCLEOTIDE SEQUENCE</scope>
    <source>
        <strain evidence="1">FR3</strain>
    </source>
</reference>
<dbReference type="AlphaFoldDB" id="A0A1I9G1P4"/>
<evidence type="ECO:0000313" key="1">
    <source>
        <dbReference type="EMBL" id="CDP94700.1"/>
    </source>
</evidence>
<organism evidence="1">
    <name type="scientific">Brugia malayi</name>
    <name type="common">Filarial nematode worm</name>
    <dbReference type="NCBI Taxonomy" id="6279"/>
    <lineage>
        <taxon>Eukaryota</taxon>
        <taxon>Metazoa</taxon>
        <taxon>Ecdysozoa</taxon>
        <taxon>Nematoda</taxon>
        <taxon>Chromadorea</taxon>
        <taxon>Rhabditida</taxon>
        <taxon>Spirurina</taxon>
        <taxon>Spiruromorpha</taxon>
        <taxon>Filarioidea</taxon>
        <taxon>Onchocercidae</taxon>
        <taxon>Brugia</taxon>
    </lineage>
</organism>
<accession>A0A1I9G1P4</accession>
<sequence>MVISTVGNNTNRTLFHFVFKIIELSWTFCITPTQASDNKSSCWLNIQSS</sequence>
<name>A0A1I9G1P4_BRUMA</name>
<reference evidence="1" key="1">
    <citation type="journal article" date="2007" name="Science">
        <title>Draft genome of the filarial nematode parasite Brugia malayi.</title>
        <authorList>
            <person name="Ghedin E."/>
            <person name="Wang S."/>
            <person name="Spiro D."/>
            <person name="Caler E."/>
            <person name="Zhao Q."/>
            <person name="Crabtree J."/>
            <person name="Allen J.E."/>
            <person name="Delcher A.L."/>
            <person name="Guiliano D.B."/>
            <person name="Miranda-Saavedra D."/>
            <person name="Angiuoli S.V."/>
            <person name="Creasy T."/>
            <person name="Amedeo P."/>
            <person name="Haas B."/>
            <person name="El-Sayed N.M."/>
            <person name="Wortman J.R."/>
            <person name="Feldblyum T."/>
            <person name="Tallon L."/>
            <person name="Schatz M."/>
            <person name="Shumway M."/>
            <person name="Koo H."/>
            <person name="Salzberg S.L."/>
            <person name="Schobel S."/>
            <person name="Pertea M."/>
            <person name="Pop M."/>
            <person name="White O."/>
            <person name="Barton G.J."/>
            <person name="Carlow C.K."/>
            <person name="Crawford M.J."/>
            <person name="Daub J."/>
            <person name="Dimmic M.W."/>
            <person name="Estes C.F."/>
            <person name="Foster J.M."/>
            <person name="Ganatra M."/>
            <person name="Gregory W.F."/>
            <person name="Johnson N.M."/>
            <person name="Jin J."/>
            <person name="Komuniecki R."/>
            <person name="Korf I."/>
            <person name="Kumar S."/>
            <person name="Laney S."/>
            <person name="Li B.W."/>
            <person name="Li W."/>
            <person name="Lindblom T.H."/>
            <person name="Lustigman S."/>
            <person name="Ma D."/>
            <person name="Maina C.V."/>
            <person name="Martin D.M."/>
            <person name="McCarter J.P."/>
            <person name="McReynolds L."/>
            <person name="Mitreva M."/>
            <person name="Nutman T.B."/>
            <person name="Parkinson J."/>
            <person name="Peregrin-Alvarez J.M."/>
            <person name="Poole C."/>
            <person name="Ren Q."/>
            <person name="Saunders L."/>
            <person name="Sluder A.E."/>
            <person name="Smith K."/>
            <person name="Stanke M."/>
            <person name="Unnasch T.R."/>
            <person name="Ware J."/>
            <person name="Wei A.D."/>
            <person name="Weil G."/>
            <person name="Williams D.J."/>
            <person name="Zhang Y."/>
            <person name="Williams S.A."/>
            <person name="Fraser-Liggett C."/>
            <person name="Slatko B."/>
            <person name="Blaxter M.L."/>
            <person name="Scott A.L."/>
        </authorList>
    </citation>
    <scope>NUCLEOTIDE SEQUENCE</scope>
    <source>
        <strain evidence="1">FR3</strain>
    </source>
</reference>
<proteinExistence type="predicted"/>